<sequence>MNNNATRICSENKTTHVYNIAGSLKVTVTEADNPFILPITQLFSMAARNNPKRSFLFVSKLLGKHIPINPHTSLLGGYALAALLCRHLQPERADELASVLHLTMEGLTDPTRAAEVYRQLIAKRLKLSEPVKLLGFAETATALGHAMFDALAEQATYLHTTRELLPERQSVLQFDEEHSHAVAHRCYAERPDFLADDEIVVFVDDEMTTGKTTLNLIRDMQDKYPRKRYIVAALLDWRSAADEAAFAAMEQEFGIAIETICLYRGTIEVEGAAFPDGAPQGLVQAFGGSSEEQAGGASAASEALAGPLVRLHRLNGIFEEVQAVSADLANRRNETPYIRETGRFGISASDRAKTDRAIQAAAAQLRVIRQQRINAAVSRYGAALAEAGAGAAVGKTLVVGTGEFMYVPMRIAAELGEGVYYQSTTRSPIHPLQHTDYAVRDGVSFPSPDDEQVKHFIYNLHAHAYDDVFIVLEREATEEMLAPMLRAFRTMPCKAVHFISCASQPYSKLGADAHE</sequence>
<accession>E0IAK1</accession>
<reference evidence="3 4" key="1">
    <citation type="submission" date="2010-07" db="EMBL/GenBank/DDBJ databases">
        <title>The draft genome of Paenibacillus curdlanolyticus YK9.</title>
        <authorList>
            <consortium name="US DOE Joint Genome Institute (JGI-PGF)"/>
            <person name="Lucas S."/>
            <person name="Copeland A."/>
            <person name="Lapidus A."/>
            <person name="Cheng J.-F."/>
            <person name="Bruce D."/>
            <person name="Goodwin L."/>
            <person name="Pitluck S."/>
            <person name="Land M.L."/>
            <person name="Hauser L."/>
            <person name="Chang Y.-J."/>
            <person name="Jeffries C."/>
            <person name="Anderson I.J."/>
            <person name="Johnson E."/>
            <person name="Loganathan U."/>
            <person name="Mulhopadhyay B."/>
            <person name="Kyrpides N."/>
            <person name="Woyke T.J."/>
        </authorList>
    </citation>
    <scope>NUCLEOTIDE SEQUENCE [LARGE SCALE GENOMIC DNA]</scope>
    <source>
        <strain evidence="3 4">YK9</strain>
    </source>
</reference>
<feature type="domain" description="Orotate phosphoribosyltransferase-like" evidence="2">
    <location>
        <begin position="42"/>
        <end position="265"/>
    </location>
</feature>
<evidence type="ECO:0000313" key="3">
    <source>
        <dbReference type="EMBL" id="EFM10405.1"/>
    </source>
</evidence>
<evidence type="ECO:0000259" key="1">
    <source>
        <dbReference type="Pfam" id="PF12500"/>
    </source>
</evidence>
<dbReference type="EMBL" id="AEDD01000007">
    <property type="protein sequence ID" value="EFM10405.1"/>
    <property type="molecule type" value="Genomic_DNA"/>
</dbReference>
<dbReference type="eggNOG" id="COG0503">
    <property type="taxonomic scope" value="Bacteria"/>
</dbReference>
<dbReference type="SUPFAM" id="SSF53271">
    <property type="entry name" value="PRTase-like"/>
    <property type="match status" value="1"/>
</dbReference>
<feature type="domain" description="TRSP" evidence="1">
    <location>
        <begin position="340"/>
        <end position="487"/>
    </location>
</feature>
<dbReference type="Gene3D" id="3.40.50.2020">
    <property type="match status" value="1"/>
</dbReference>
<dbReference type="PIRSF" id="PIRSF020967">
    <property type="entry name" value="UCP020967"/>
    <property type="match status" value="1"/>
</dbReference>
<organism evidence="3 4">
    <name type="scientific">Paenibacillus curdlanolyticus YK9</name>
    <dbReference type="NCBI Taxonomy" id="717606"/>
    <lineage>
        <taxon>Bacteria</taxon>
        <taxon>Bacillati</taxon>
        <taxon>Bacillota</taxon>
        <taxon>Bacilli</taxon>
        <taxon>Bacillales</taxon>
        <taxon>Paenibacillaceae</taxon>
        <taxon>Paenibacillus</taxon>
    </lineage>
</organism>
<dbReference type="OrthoDB" id="1663315at2"/>
<evidence type="ECO:0000259" key="2">
    <source>
        <dbReference type="Pfam" id="PF15609"/>
    </source>
</evidence>
<dbReference type="CDD" id="cd06223">
    <property type="entry name" value="PRTases_typeI"/>
    <property type="match status" value="1"/>
</dbReference>
<dbReference type="InterPro" id="IPR041688">
    <property type="entry name" value="PRTase_2"/>
</dbReference>
<evidence type="ECO:0000313" key="4">
    <source>
        <dbReference type="Proteomes" id="UP000005387"/>
    </source>
</evidence>
<dbReference type="Proteomes" id="UP000005387">
    <property type="component" value="Unassembled WGS sequence"/>
</dbReference>
<dbReference type="AlphaFoldDB" id="E0IAK1"/>
<dbReference type="STRING" id="717606.PaecuDRAFT_2841"/>
<dbReference type="InterPro" id="IPR022537">
    <property type="entry name" value="TRSP_dom"/>
</dbReference>
<dbReference type="Pfam" id="PF15609">
    <property type="entry name" value="PRTase_2"/>
    <property type="match status" value="1"/>
</dbReference>
<gene>
    <name evidence="3" type="ORF">PaecuDRAFT_2841</name>
</gene>
<evidence type="ECO:0008006" key="5">
    <source>
        <dbReference type="Google" id="ProtNLM"/>
    </source>
</evidence>
<dbReference type="InterPro" id="IPR029057">
    <property type="entry name" value="PRTase-like"/>
</dbReference>
<keyword evidence="4" id="KW-1185">Reference proteome</keyword>
<dbReference type="Pfam" id="PF12500">
    <property type="entry name" value="TRSP"/>
    <property type="match status" value="1"/>
</dbReference>
<proteinExistence type="predicted"/>
<dbReference type="RefSeq" id="WP_006038831.1">
    <property type="nucleotide sequence ID" value="NZ_AEDD01000007.1"/>
</dbReference>
<protein>
    <recommendedName>
        <fullName evidence="5">Phosphoribosyltransferase</fullName>
    </recommendedName>
</protein>
<dbReference type="InterPro" id="IPR000836">
    <property type="entry name" value="PRTase_dom"/>
</dbReference>
<dbReference type="InterPro" id="IPR011214">
    <property type="entry name" value="UCP020967"/>
</dbReference>
<name>E0IAK1_9BACL</name>